<reference evidence="3" key="1">
    <citation type="journal article" date="2013" name="Nature">
        <title>Draft genome of the wheat A-genome progenitor Triticum urartu.</title>
        <authorList>
            <person name="Ling H.Q."/>
            <person name="Zhao S."/>
            <person name="Liu D."/>
            <person name="Wang J."/>
            <person name="Sun H."/>
            <person name="Zhang C."/>
            <person name="Fan H."/>
            <person name="Li D."/>
            <person name="Dong L."/>
            <person name="Tao Y."/>
            <person name="Gao C."/>
            <person name="Wu H."/>
            <person name="Li Y."/>
            <person name="Cui Y."/>
            <person name="Guo X."/>
            <person name="Zheng S."/>
            <person name="Wang B."/>
            <person name="Yu K."/>
            <person name="Liang Q."/>
            <person name="Yang W."/>
            <person name="Lou X."/>
            <person name="Chen J."/>
            <person name="Feng M."/>
            <person name="Jian J."/>
            <person name="Zhang X."/>
            <person name="Luo G."/>
            <person name="Jiang Y."/>
            <person name="Liu J."/>
            <person name="Wang Z."/>
            <person name="Sha Y."/>
            <person name="Zhang B."/>
            <person name="Wu H."/>
            <person name="Tang D."/>
            <person name="Shen Q."/>
            <person name="Xue P."/>
            <person name="Zou S."/>
            <person name="Wang X."/>
            <person name="Liu X."/>
            <person name="Wang F."/>
            <person name="Yang Y."/>
            <person name="An X."/>
            <person name="Dong Z."/>
            <person name="Zhang K."/>
            <person name="Zhang X."/>
            <person name="Luo M.C."/>
            <person name="Dvorak J."/>
            <person name="Tong Y."/>
            <person name="Wang J."/>
            <person name="Yang H."/>
            <person name="Li Z."/>
            <person name="Wang D."/>
            <person name="Zhang A."/>
            <person name="Wang J."/>
        </authorList>
    </citation>
    <scope>NUCLEOTIDE SEQUENCE</scope>
</reference>
<name>M7ZMU6_TRIUA</name>
<protein>
    <submittedName>
        <fullName evidence="3">Uncharacterized protein</fullName>
    </submittedName>
</protein>
<evidence type="ECO:0000256" key="2">
    <source>
        <dbReference type="SAM" id="MobiDB-lite"/>
    </source>
</evidence>
<feature type="region of interest" description="Disordered" evidence="2">
    <location>
        <begin position="139"/>
        <end position="247"/>
    </location>
</feature>
<proteinExistence type="predicted"/>
<gene>
    <name evidence="3" type="ORF">TRIUR3_09729</name>
</gene>
<accession>M7ZMU6</accession>
<evidence type="ECO:0000313" key="3">
    <source>
        <dbReference type="EMBL" id="EMS53670.1"/>
    </source>
</evidence>
<feature type="compositionally biased region" description="Pro residues" evidence="2">
    <location>
        <begin position="211"/>
        <end position="223"/>
    </location>
</feature>
<dbReference type="AlphaFoldDB" id="M7ZMU6"/>
<feature type="region of interest" description="Disordered" evidence="2">
    <location>
        <begin position="57"/>
        <end position="92"/>
    </location>
</feature>
<sequence length="314" mass="33180">MRLHALLPSFHGAKGGKGIDNRRPRCSGIKGGGDWDRGVEEGADGLLLDAGKVGLDASDADGGGRRRRSAKASRGLEAAEGKGWRLGDSGKGSVCGQGMNQIGWKSRDRQAAKAGGLAPARPPLAPPLAFSRVRINPACVAKPTDAAKKPKRPAGSLDHGEPPAKSVRGASGEVASAAAAAARNKKRPGPSPVSGVEALRVTKNQTSASPTQPPELTAPPKPPASSVRENARLAENQTSASSLRPLASCSMRELLEKARLAKARIAAEDAEAEAEAIHRREIERRRAEARREREQMVPTVEFNDPFIDFRDVFK</sequence>
<feature type="compositionally biased region" description="Low complexity" evidence="2">
    <location>
        <begin position="167"/>
        <end position="182"/>
    </location>
</feature>
<dbReference type="eggNOG" id="ENOG502R3DM">
    <property type="taxonomic scope" value="Eukaryota"/>
</dbReference>
<dbReference type="OMA" id="MVPTVEF"/>
<organism evidence="3">
    <name type="scientific">Triticum urartu</name>
    <name type="common">Red wild einkorn</name>
    <name type="synonym">Crithodium urartu</name>
    <dbReference type="NCBI Taxonomy" id="4572"/>
    <lineage>
        <taxon>Eukaryota</taxon>
        <taxon>Viridiplantae</taxon>
        <taxon>Streptophyta</taxon>
        <taxon>Embryophyta</taxon>
        <taxon>Tracheophyta</taxon>
        <taxon>Spermatophyta</taxon>
        <taxon>Magnoliopsida</taxon>
        <taxon>Liliopsida</taxon>
        <taxon>Poales</taxon>
        <taxon>Poaceae</taxon>
        <taxon>BOP clade</taxon>
        <taxon>Pooideae</taxon>
        <taxon>Triticodae</taxon>
        <taxon>Triticeae</taxon>
        <taxon>Triticinae</taxon>
        <taxon>Triticum</taxon>
    </lineage>
</organism>
<evidence type="ECO:0000256" key="1">
    <source>
        <dbReference type="SAM" id="Coils"/>
    </source>
</evidence>
<feature type="coiled-coil region" evidence="1">
    <location>
        <begin position="251"/>
        <end position="280"/>
    </location>
</feature>
<feature type="region of interest" description="Disordered" evidence="2">
    <location>
        <begin position="105"/>
        <end position="124"/>
    </location>
</feature>
<keyword evidence="1" id="KW-0175">Coiled coil</keyword>
<dbReference type="EMBL" id="KD191819">
    <property type="protein sequence ID" value="EMS53670.1"/>
    <property type="molecule type" value="Genomic_DNA"/>
</dbReference>